<evidence type="ECO:0000313" key="2">
    <source>
        <dbReference type="EMBL" id="MCP2178687.1"/>
    </source>
</evidence>
<evidence type="ECO:0000256" key="1">
    <source>
        <dbReference type="SAM" id="MobiDB-lite"/>
    </source>
</evidence>
<accession>A0ABT1HL92</accession>
<sequence>MESWRATLSALKSRGETDGPRVDAAESGLSYWRCHTALFREVERGTVDEALANKALDILTTRPRR</sequence>
<keyword evidence="3" id="KW-1185">Reference proteome</keyword>
<comment type="caution">
    <text evidence="2">The sequence shown here is derived from an EMBL/GenBank/DDBJ whole genome shotgun (WGS) entry which is preliminary data.</text>
</comment>
<evidence type="ECO:0008006" key="4">
    <source>
        <dbReference type="Google" id="ProtNLM"/>
    </source>
</evidence>
<reference evidence="2 3" key="1">
    <citation type="submission" date="2022-06" db="EMBL/GenBank/DDBJ databases">
        <title>Genomic Encyclopedia of Archaeal and Bacterial Type Strains, Phase II (KMG-II): from individual species to whole genera.</title>
        <authorList>
            <person name="Goeker M."/>
        </authorList>
    </citation>
    <scope>NUCLEOTIDE SEQUENCE [LARGE SCALE GENOMIC DNA]</scope>
    <source>
        <strain evidence="2 3">DSM 44693</strain>
    </source>
</reference>
<evidence type="ECO:0000313" key="3">
    <source>
        <dbReference type="Proteomes" id="UP001206895"/>
    </source>
</evidence>
<dbReference type="Proteomes" id="UP001206895">
    <property type="component" value="Unassembled WGS sequence"/>
</dbReference>
<gene>
    <name evidence="2" type="ORF">LX13_004528</name>
</gene>
<name>A0ABT1HL92_9NOCA</name>
<dbReference type="EMBL" id="JAMTCJ010000004">
    <property type="protein sequence ID" value="MCP2178687.1"/>
    <property type="molecule type" value="Genomic_DNA"/>
</dbReference>
<feature type="region of interest" description="Disordered" evidence="1">
    <location>
        <begin position="1"/>
        <end position="23"/>
    </location>
</feature>
<feature type="compositionally biased region" description="Basic and acidic residues" evidence="1">
    <location>
        <begin position="13"/>
        <end position="23"/>
    </location>
</feature>
<protein>
    <recommendedName>
        <fullName evidence="4">Tetracyclin repressor-like C-terminal domain-containing protein</fullName>
    </recommendedName>
</protein>
<proteinExistence type="predicted"/>
<organism evidence="2 3">
    <name type="scientific">Williamsia maris</name>
    <dbReference type="NCBI Taxonomy" id="72806"/>
    <lineage>
        <taxon>Bacteria</taxon>
        <taxon>Bacillati</taxon>
        <taxon>Actinomycetota</taxon>
        <taxon>Actinomycetes</taxon>
        <taxon>Mycobacteriales</taxon>
        <taxon>Nocardiaceae</taxon>
        <taxon>Williamsia</taxon>
    </lineage>
</organism>